<gene>
    <name evidence="2" type="ORF">LCGC14_1687630</name>
</gene>
<dbReference type="InterPro" id="IPR029063">
    <property type="entry name" value="SAM-dependent_MTases_sf"/>
</dbReference>
<name>A0A0F9KLV0_9ZZZZ</name>
<sequence>MSEGNGEDKAWTQDGLKALYTDKVWTYDLYRKSHSPGEASIPHFLKLLKLMPGNEFCNTKGMTVIDWGCGPGRASKLLYENGLNVTAIDFAPNSLDENVRELTQDNDNFRFIEHDITQPTTITSQLGYCCDVMEHLTEDTIDDTLEHILQASKDVFFQIATRPDLAGKHPHIDEELHLTVHDYQWWLKK</sequence>
<dbReference type="SUPFAM" id="SSF53335">
    <property type="entry name" value="S-adenosyl-L-methionine-dependent methyltransferases"/>
    <property type="match status" value="1"/>
</dbReference>
<protein>
    <recommendedName>
        <fullName evidence="1">Methyltransferase domain-containing protein</fullName>
    </recommendedName>
</protein>
<dbReference type="AlphaFoldDB" id="A0A0F9KLV0"/>
<evidence type="ECO:0000259" key="1">
    <source>
        <dbReference type="Pfam" id="PF13649"/>
    </source>
</evidence>
<organism evidence="2">
    <name type="scientific">marine sediment metagenome</name>
    <dbReference type="NCBI Taxonomy" id="412755"/>
    <lineage>
        <taxon>unclassified sequences</taxon>
        <taxon>metagenomes</taxon>
        <taxon>ecological metagenomes</taxon>
    </lineage>
</organism>
<dbReference type="EMBL" id="LAZR01014713">
    <property type="protein sequence ID" value="KKM16255.1"/>
    <property type="molecule type" value="Genomic_DNA"/>
</dbReference>
<dbReference type="Gene3D" id="3.40.50.150">
    <property type="entry name" value="Vaccinia Virus protein VP39"/>
    <property type="match status" value="1"/>
</dbReference>
<feature type="domain" description="Methyltransferase" evidence="1">
    <location>
        <begin position="64"/>
        <end position="151"/>
    </location>
</feature>
<dbReference type="InterPro" id="IPR041698">
    <property type="entry name" value="Methyltransf_25"/>
</dbReference>
<reference evidence="2" key="1">
    <citation type="journal article" date="2015" name="Nature">
        <title>Complex archaea that bridge the gap between prokaryotes and eukaryotes.</title>
        <authorList>
            <person name="Spang A."/>
            <person name="Saw J.H."/>
            <person name="Jorgensen S.L."/>
            <person name="Zaremba-Niedzwiedzka K."/>
            <person name="Martijn J."/>
            <person name="Lind A.E."/>
            <person name="van Eijk R."/>
            <person name="Schleper C."/>
            <person name="Guy L."/>
            <person name="Ettema T.J."/>
        </authorList>
    </citation>
    <scope>NUCLEOTIDE SEQUENCE</scope>
</reference>
<comment type="caution">
    <text evidence="2">The sequence shown here is derived from an EMBL/GenBank/DDBJ whole genome shotgun (WGS) entry which is preliminary data.</text>
</comment>
<evidence type="ECO:0000313" key="2">
    <source>
        <dbReference type="EMBL" id="KKM16255.1"/>
    </source>
</evidence>
<dbReference type="CDD" id="cd02440">
    <property type="entry name" value="AdoMet_MTases"/>
    <property type="match status" value="1"/>
</dbReference>
<dbReference type="Pfam" id="PF13649">
    <property type="entry name" value="Methyltransf_25"/>
    <property type="match status" value="1"/>
</dbReference>
<accession>A0A0F9KLV0</accession>
<proteinExistence type="predicted"/>
<feature type="non-terminal residue" evidence="2">
    <location>
        <position position="189"/>
    </location>
</feature>